<evidence type="ECO:0000256" key="4">
    <source>
        <dbReference type="ARBA" id="ARBA00023274"/>
    </source>
</evidence>
<reference evidence="8" key="1">
    <citation type="submission" date="2016-04" db="EMBL/GenBank/DDBJ databases">
        <authorList>
            <person name="Evans L.H."/>
            <person name="Alamgir A."/>
            <person name="Owens N."/>
            <person name="Weber N.D."/>
            <person name="Virtaneva K."/>
            <person name="Barbian K."/>
            <person name="Babar A."/>
            <person name="Rosenke K."/>
        </authorList>
    </citation>
    <scope>NUCLEOTIDE SEQUENCE</scope>
    <source>
        <strain evidence="8">86</strain>
    </source>
</reference>
<dbReference type="NCBIfam" id="NF004135">
    <property type="entry name" value="PRK05618.3-1"/>
    <property type="match status" value="1"/>
</dbReference>
<dbReference type="Gene3D" id="2.170.120.20">
    <property type="entry name" value="Ribosomal protein L25, beta domain"/>
    <property type="match status" value="1"/>
</dbReference>
<comment type="subunit">
    <text evidence="5">Part of the 50S ribosomal subunit; part of the 5S rRNA/L5/L18/L25 subcomplex. Contacts the 5S rRNA. Binds to the 5S rRNA independently of L5 and L18.</text>
</comment>
<dbReference type="GO" id="GO:0008097">
    <property type="term" value="F:5S rRNA binding"/>
    <property type="evidence" value="ECO:0007669"/>
    <property type="project" value="InterPro"/>
</dbReference>
<evidence type="ECO:0000256" key="5">
    <source>
        <dbReference type="HAMAP-Rule" id="MF_01334"/>
    </source>
</evidence>
<sequence length="200" mass="21870">MADFATITVQKRSSTGKGANRRLRAQGIIPAVFYTAKGESVPIQVAEAPLMKLFETMGRTTVFNVEIEDGAKKETHPALIWDIEYYPTKNRFQHVDFFGVDLNKEIKIRVPLAFVGTAKGAKLGGVLETFMEFIDLVGKPLSIPNKLTVDITNLELAQTMRVADLSMPEGVHPATDGAQAILFLRDKSAGGDDDGESSEK</sequence>
<dbReference type="Pfam" id="PF01386">
    <property type="entry name" value="Ribosomal_L25p"/>
    <property type="match status" value="1"/>
</dbReference>
<dbReference type="NCBIfam" id="TIGR00731">
    <property type="entry name" value="bL25_bact_ctc"/>
    <property type="match status" value="1"/>
</dbReference>
<dbReference type="GO" id="GO:0003735">
    <property type="term" value="F:structural constituent of ribosome"/>
    <property type="evidence" value="ECO:0007669"/>
    <property type="project" value="InterPro"/>
</dbReference>
<dbReference type="InterPro" id="IPR020056">
    <property type="entry name" value="Rbsml_bL25/Gln-tRNA_synth_N"/>
</dbReference>
<accession>A0A212J4G0</accession>
<dbReference type="PANTHER" id="PTHR33284:SF1">
    <property type="entry name" value="RIBOSOMAL PROTEIN L25_GLN-TRNA SYNTHETASE, ANTI-CODON-BINDING DOMAIN-CONTAINING PROTEIN"/>
    <property type="match status" value="1"/>
</dbReference>
<dbReference type="Pfam" id="PF14693">
    <property type="entry name" value="Ribosomal_TL5_C"/>
    <property type="match status" value="1"/>
</dbReference>
<dbReference type="PANTHER" id="PTHR33284">
    <property type="entry name" value="RIBOSOMAL PROTEIN L25/GLN-TRNA SYNTHETASE, ANTI-CODON-BINDING DOMAIN-CONTAINING PROTEIN"/>
    <property type="match status" value="1"/>
</dbReference>
<evidence type="ECO:0000313" key="8">
    <source>
        <dbReference type="EMBL" id="SBV94339.1"/>
    </source>
</evidence>
<protein>
    <recommendedName>
        <fullName evidence="5">Large ribosomal subunit protein bL25</fullName>
    </recommendedName>
    <alternativeName>
        <fullName evidence="5">General stress protein CTC</fullName>
    </alternativeName>
</protein>
<dbReference type="InterPro" id="IPR001021">
    <property type="entry name" value="Ribosomal_bL25_long"/>
</dbReference>
<dbReference type="AlphaFoldDB" id="A0A212J4G0"/>
<comment type="similarity">
    <text evidence="5">Belongs to the bacterial ribosomal protein bL25 family. CTC subfamily.</text>
</comment>
<dbReference type="EMBL" id="FLUQ01000001">
    <property type="protein sequence ID" value="SBV94339.1"/>
    <property type="molecule type" value="Genomic_DNA"/>
</dbReference>
<dbReference type="InterPro" id="IPR020930">
    <property type="entry name" value="Ribosomal_uL5_bac-type"/>
</dbReference>
<evidence type="ECO:0000256" key="2">
    <source>
        <dbReference type="ARBA" id="ARBA00022884"/>
    </source>
</evidence>
<dbReference type="GO" id="GO:0022625">
    <property type="term" value="C:cytosolic large ribosomal subunit"/>
    <property type="evidence" value="ECO:0007669"/>
    <property type="project" value="TreeGrafter"/>
</dbReference>
<keyword evidence="1 5" id="KW-0699">rRNA-binding</keyword>
<dbReference type="HAMAP" id="MF_01334">
    <property type="entry name" value="Ribosomal_bL25_CTC"/>
    <property type="match status" value="1"/>
</dbReference>
<evidence type="ECO:0000259" key="6">
    <source>
        <dbReference type="Pfam" id="PF01386"/>
    </source>
</evidence>
<gene>
    <name evidence="5 8" type="primary">rplY</name>
    <name evidence="5" type="synonym">ctc</name>
    <name evidence="8" type="ORF">KL86DPRO_10680</name>
</gene>
<dbReference type="Gene3D" id="2.40.240.10">
    <property type="entry name" value="Ribosomal Protein L25, Chain P"/>
    <property type="match status" value="1"/>
</dbReference>
<evidence type="ECO:0000259" key="7">
    <source>
        <dbReference type="Pfam" id="PF14693"/>
    </source>
</evidence>
<keyword evidence="2 5" id="KW-0694">RNA-binding</keyword>
<proteinExistence type="inferred from homology"/>
<evidence type="ECO:0000256" key="3">
    <source>
        <dbReference type="ARBA" id="ARBA00022980"/>
    </source>
</evidence>
<feature type="domain" description="Large ribosomal subunit protein bL25 beta" evidence="7">
    <location>
        <begin position="105"/>
        <end position="181"/>
    </location>
</feature>
<dbReference type="GO" id="GO:0006412">
    <property type="term" value="P:translation"/>
    <property type="evidence" value="ECO:0007669"/>
    <property type="project" value="UniProtKB-UniRule"/>
</dbReference>
<dbReference type="InterPro" id="IPR020057">
    <property type="entry name" value="Ribosomal_bL25_b-dom"/>
</dbReference>
<dbReference type="CDD" id="cd00495">
    <property type="entry name" value="Ribosomal_L25_TL5_CTC"/>
    <property type="match status" value="1"/>
</dbReference>
<keyword evidence="3 5" id="KW-0689">Ribosomal protein</keyword>
<keyword evidence="4 5" id="KW-0687">Ribonucleoprotein</keyword>
<dbReference type="InterPro" id="IPR011035">
    <property type="entry name" value="Ribosomal_bL25/Gln-tRNA_synth"/>
</dbReference>
<dbReference type="InterPro" id="IPR037121">
    <property type="entry name" value="Ribosomal_bL25_C"/>
</dbReference>
<comment type="function">
    <text evidence="5">This is one of the proteins that binds to the 5S RNA in the ribosome where it forms part of the central protuberance.</text>
</comment>
<organism evidence="8">
    <name type="scientific">uncultured delta proteobacterium</name>
    <dbReference type="NCBI Taxonomy" id="34034"/>
    <lineage>
        <taxon>Bacteria</taxon>
        <taxon>Deltaproteobacteria</taxon>
        <taxon>environmental samples</taxon>
    </lineage>
</organism>
<dbReference type="InterPro" id="IPR029751">
    <property type="entry name" value="Ribosomal_L25_dom"/>
</dbReference>
<name>A0A212J4G0_9DELT</name>
<dbReference type="SUPFAM" id="SSF50715">
    <property type="entry name" value="Ribosomal protein L25-like"/>
    <property type="match status" value="1"/>
</dbReference>
<feature type="domain" description="Large ribosomal subunit protein bL25 L25" evidence="6">
    <location>
        <begin position="7"/>
        <end position="97"/>
    </location>
</feature>
<evidence type="ECO:0000256" key="1">
    <source>
        <dbReference type="ARBA" id="ARBA00022730"/>
    </source>
</evidence>